<accession>A0A9D1H766</accession>
<reference evidence="1" key="2">
    <citation type="journal article" date="2021" name="PeerJ">
        <title>Extensive microbial diversity within the chicken gut microbiome revealed by metagenomics and culture.</title>
        <authorList>
            <person name="Gilroy R."/>
            <person name="Ravi A."/>
            <person name="Getino M."/>
            <person name="Pursley I."/>
            <person name="Horton D.L."/>
            <person name="Alikhan N.F."/>
            <person name="Baker D."/>
            <person name="Gharbi K."/>
            <person name="Hall N."/>
            <person name="Watson M."/>
            <person name="Adriaenssens E.M."/>
            <person name="Foster-Nyarko E."/>
            <person name="Jarju S."/>
            <person name="Secka A."/>
            <person name="Antonio M."/>
            <person name="Oren A."/>
            <person name="Chaudhuri R.R."/>
            <person name="La Ragione R."/>
            <person name="Hildebrand F."/>
            <person name="Pallen M.J."/>
        </authorList>
    </citation>
    <scope>NUCLEOTIDE SEQUENCE</scope>
    <source>
        <strain evidence="1">ChiBcec7-5410</strain>
    </source>
</reference>
<dbReference type="AlphaFoldDB" id="A0A9D1H766"/>
<comment type="caution">
    <text evidence="1">The sequence shown here is derived from an EMBL/GenBank/DDBJ whole genome shotgun (WGS) entry which is preliminary data.</text>
</comment>
<dbReference type="Proteomes" id="UP000824160">
    <property type="component" value="Unassembled WGS sequence"/>
</dbReference>
<reference evidence="1" key="1">
    <citation type="submission" date="2020-10" db="EMBL/GenBank/DDBJ databases">
        <authorList>
            <person name="Gilroy R."/>
        </authorList>
    </citation>
    <scope>NUCLEOTIDE SEQUENCE</scope>
    <source>
        <strain evidence="1">ChiBcec7-5410</strain>
    </source>
</reference>
<protein>
    <submittedName>
        <fullName evidence="1">DUF3795 domain-containing protein</fullName>
    </submittedName>
</protein>
<evidence type="ECO:0000313" key="2">
    <source>
        <dbReference type="Proteomes" id="UP000824160"/>
    </source>
</evidence>
<name>A0A9D1H766_9FIRM</name>
<evidence type="ECO:0000313" key="1">
    <source>
        <dbReference type="EMBL" id="HIT94342.1"/>
    </source>
</evidence>
<dbReference type="EMBL" id="DVLW01000109">
    <property type="protein sequence ID" value="HIT94342.1"/>
    <property type="molecule type" value="Genomic_DNA"/>
</dbReference>
<sequence length="149" mass="16309">MCTSNCSICGADCNSCTFRTNCAGCAASDGKPFGEKCLVAAYCQKGENAYSQLQERLIAAYNALNIPDMAPVTELHPLPGSFINLRCPLPNGQTVQFWDDRKIYLGNQLCKKDGGGRCYGLAADDHYLMVSEYGDMGSDPEIVVFKRWN</sequence>
<organism evidence="1 2">
    <name type="scientific">Candidatus Faecivivens stercoripullorum</name>
    <dbReference type="NCBI Taxonomy" id="2840805"/>
    <lineage>
        <taxon>Bacteria</taxon>
        <taxon>Bacillati</taxon>
        <taxon>Bacillota</taxon>
        <taxon>Clostridia</taxon>
        <taxon>Eubacteriales</taxon>
        <taxon>Oscillospiraceae</taxon>
        <taxon>Oscillospiraceae incertae sedis</taxon>
        <taxon>Candidatus Faecivivens</taxon>
    </lineage>
</organism>
<gene>
    <name evidence="1" type="ORF">IAC43_04095</name>
</gene>
<proteinExistence type="predicted"/>